<reference evidence="1 2" key="1">
    <citation type="submission" date="2017-03" db="EMBL/GenBank/DDBJ databases">
        <title>Paenibacillus larvae genome sequencing.</title>
        <authorList>
            <person name="Dingman D.W."/>
        </authorList>
    </citation>
    <scope>NUCLEOTIDE SEQUENCE [LARGE SCALE GENOMIC DNA]</scope>
    <source>
        <strain evidence="1 2">SAG 10367</strain>
    </source>
</reference>
<organism evidence="1 2">
    <name type="scientific">Paenibacillus larvae subsp. pulvifaciens</name>
    <dbReference type="NCBI Taxonomy" id="1477"/>
    <lineage>
        <taxon>Bacteria</taxon>
        <taxon>Bacillati</taxon>
        <taxon>Bacillota</taxon>
        <taxon>Bacilli</taxon>
        <taxon>Bacillales</taxon>
        <taxon>Paenibacillaceae</taxon>
        <taxon>Paenibacillus</taxon>
    </lineage>
</organism>
<accession>A0A1V0UQQ3</accession>
<dbReference type="RefSeq" id="WP_083039346.1">
    <property type="nucleotide sequence ID" value="NZ_CP020557.1"/>
</dbReference>
<dbReference type="EMBL" id="CP020557">
    <property type="protein sequence ID" value="ARF67625.1"/>
    <property type="molecule type" value="Genomic_DNA"/>
</dbReference>
<protein>
    <submittedName>
        <fullName evidence="1">Uncharacterized protein</fullName>
    </submittedName>
</protein>
<sequence>MDDEVKDLKSLENKIDYKDLTINSYGSIIKSFASGETELIQLGKNTKLVILTSSCRMCGELMDDEPSFDNTSGLYKVIEYIRYFANRHRDKEIAELEQSIGVEKVEYHNISNLLHLKDVTVIPFSNPQAITSYEYFAVFSDQVVGLSLGEVQNG</sequence>
<proteinExistence type="predicted"/>
<gene>
    <name evidence="1" type="ORF">B7C51_06945</name>
</gene>
<evidence type="ECO:0000313" key="1">
    <source>
        <dbReference type="EMBL" id="ARF67625.1"/>
    </source>
</evidence>
<name>A0A1V0UQQ3_9BACL</name>
<dbReference type="AlphaFoldDB" id="A0A1V0UQQ3"/>
<evidence type="ECO:0000313" key="2">
    <source>
        <dbReference type="Proteomes" id="UP000192727"/>
    </source>
</evidence>
<dbReference type="Proteomes" id="UP000192727">
    <property type="component" value="Chromosome"/>
</dbReference>